<name>F2UGS3_SALR5</name>
<dbReference type="InterPro" id="IPR029058">
    <property type="entry name" value="AB_hydrolase_fold"/>
</dbReference>
<dbReference type="AlphaFoldDB" id="F2UGS3"/>
<sequence>MSSTDYKLLVPEDEAGAQLAAEEEDDVVVPLTTASSSGSVLSRTQKWLLVGVVVVALVVAVAVPVALREHKYEDGASVAVVTHEINEVDVREVDYNSHLEEDSFANYMDLDEMQSLLEQADAEEDEQEEQGINGDSNNSNNTTRSRRSLVCQNNWPRDTLLELAGFSDRVYNWQNFRNQPEDVATNHLASFRVRALVFAVGTFQHGWLRDHVRVRPNSARVLTFMGTRFTDVGDWAQNFQMFCSNTPASYMQQARDIVTRARAAMPDARIVMFTGHSLGGALAGVQAAEGRGCAVGFNSPPLSAIARRTSNMIVYRIDTDIVSLPFDRSNPIWQRVSAATDRVGIRCNHQQHLGPVVTLPMPQSFSFGRFTLDVFTRGADALVSTAFSLNSPDWIQFLRDTHRAHAIRTVEMAIRGGNQRSWWCRNIRIGC</sequence>
<proteinExistence type="predicted"/>
<organism evidence="4">
    <name type="scientific">Salpingoeca rosetta (strain ATCC 50818 / BSB-021)</name>
    <dbReference type="NCBI Taxonomy" id="946362"/>
    <lineage>
        <taxon>Eukaryota</taxon>
        <taxon>Choanoflagellata</taxon>
        <taxon>Craspedida</taxon>
        <taxon>Salpingoecidae</taxon>
        <taxon>Salpingoeca</taxon>
    </lineage>
</organism>
<evidence type="ECO:0000313" key="3">
    <source>
        <dbReference type="EMBL" id="EGD75823.1"/>
    </source>
</evidence>
<reference evidence="3" key="1">
    <citation type="submission" date="2009-08" db="EMBL/GenBank/DDBJ databases">
        <title>Annotation of Salpingoeca rosetta.</title>
        <authorList>
            <consortium name="The Broad Institute Genome Sequencing Platform"/>
            <person name="Russ C."/>
            <person name="Cuomo C."/>
            <person name="Burger G."/>
            <person name="Gray M.W."/>
            <person name="Holland P.W.H."/>
            <person name="King N."/>
            <person name="Lang F.B.F."/>
            <person name="Roger A.J."/>
            <person name="Ruiz-Trillo I."/>
            <person name="Young S.K."/>
            <person name="Zeng Q."/>
            <person name="Gargeya S."/>
            <person name="Alvarado L."/>
            <person name="Berlin A."/>
            <person name="Chapman S.B."/>
            <person name="Chen Z."/>
            <person name="Freedman E."/>
            <person name="Gellesch M."/>
            <person name="Goldberg J."/>
            <person name="Griggs A."/>
            <person name="Gujja S."/>
            <person name="Heilman E."/>
            <person name="Heiman D."/>
            <person name="Howarth C."/>
            <person name="Mehta T."/>
            <person name="Neiman D."/>
            <person name="Pearson M."/>
            <person name="Roberts A."/>
            <person name="Saif S."/>
            <person name="Shea T."/>
            <person name="Shenoy N."/>
            <person name="Sisk P."/>
            <person name="Stolte C."/>
            <person name="Sykes S."/>
            <person name="White J."/>
            <person name="Yandava C."/>
            <person name="Haas B."/>
            <person name="Nusbaum C."/>
            <person name="Birren B."/>
        </authorList>
    </citation>
    <scope>NUCLEOTIDE SEQUENCE [LARGE SCALE GENOMIC DNA]</scope>
    <source>
        <strain evidence="3">ATCC 50818</strain>
    </source>
</reference>
<dbReference type="Proteomes" id="UP000007799">
    <property type="component" value="Unassembled WGS sequence"/>
</dbReference>
<dbReference type="SUPFAM" id="SSF53474">
    <property type="entry name" value="alpha/beta-Hydrolases"/>
    <property type="match status" value="1"/>
</dbReference>
<keyword evidence="4" id="KW-1185">Reference proteome</keyword>
<feature type="compositionally biased region" description="Acidic residues" evidence="1">
    <location>
        <begin position="120"/>
        <end position="129"/>
    </location>
</feature>
<gene>
    <name evidence="3" type="ORF">PTSG_12659</name>
</gene>
<dbReference type="Gene3D" id="3.40.50.1820">
    <property type="entry name" value="alpha/beta hydrolase"/>
    <property type="match status" value="1"/>
</dbReference>
<dbReference type="GeneID" id="16072304"/>
<dbReference type="KEGG" id="sre:PTSG_12659"/>
<feature type="region of interest" description="Disordered" evidence="1">
    <location>
        <begin position="120"/>
        <end position="147"/>
    </location>
</feature>
<feature type="transmembrane region" description="Helical" evidence="2">
    <location>
        <begin position="47"/>
        <end position="67"/>
    </location>
</feature>
<dbReference type="InParanoid" id="F2UGS3"/>
<evidence type="ECO:0000256" key="1">
    <source>
        <dbReference type="SAM" id="MobiDB-lite"/>
    </source>
</evidence>
<dbReference type="RefSeq" id="XP_004991744.1">
    <property type="nucleotide sequence ID" value="XM_004991687.1"/>
</dbReference>
<accession>F2UGS3</accession>
<protein>
    <submittedName>
        <fullName evidence="3">Uncharacterized protein</fullName>
    </submittedName>
</protein>
<evidence type="ECO:0000313" key="4">
    <source>
        <dbReference type="Proteomes" id="UP000007799"/>
    </source>
</evidence>
<keyword evidence="2" id="KW-0472">Membrane</keyword>
<dbReference type="Pfam" id="PF26363">
    <property type="entry name" value="Phospholipase-like"/>
    <property type="match status" value="1"/>
</dbReference>
<keyword evidence="2" id="KW-1133">Transmembrane helix</keyword>
<dbReference type="EMBL" id="GL832973">
    <property type="protein sequence ID" value="EGD75823.1"/>
    <property type="molecule type" value="Genomic_DNA"/>
</dbReference>
<keyword evidence="2" id="KW-0812">Transmembrane</keyword>
<evidence type="ECO:0000256" key="2">
    <source>
        <dbReference type="SAM" id="Phobius"/>
    </source>
</evidence>